<dbReference type="OrthoDB" id="4734115at2"/>
<proteinExistence type="predicted"/>
<dbReference type="InterPro" id="IPR007969">
    <property type="entry name" value="DUF732"/>
</dbReference>
<dbReference type="Pfam" id="PF05305">
    <property type="entry name" value="DUF732"/>
    <property type="match status" value="1"/>
</dbReference>
<comment type="caution">
    <text evidence="3">The sequence shown here is derived from an EMBL/GenBank/DDBJ whole genome shotgun (WGS) entry which is preliminary data.</text>
</comment>
<gene>
    <name evidence="3" type="ORF">TL10_08840</name>
</gene>
<protein>
    <recommendedName>
        <fullName evidence="2">DUF732 domain-containing protein</fullName>
    </recommendedName>
</protein>
<accession>A0A0D1JX75</accession>
<dbReference type="Proteomes" id="UP000032221">
    <property type="component" value="Unassembled WGS sequence"/>
</dbReference>
<dbReference type="PATRIC" id="fig|280871.6.peg.1832"/>
<keyword evidence="4" id="KW-1185">Reference proteome</keyword>
<evidence type="ECO:0000313" key="3">
    <source>
        <dbReference type="EMBL" id="KIU17174.1"/>
    </source>
</evidence>
<dbReference type="EMBL" id="JXST01000010">
    <property type="protein sequence ID" value="KIU17174.1"/>
    <property type="molecule type" value="Genomic_DNA"/>
</dbReference>
<feature type="domain" description="DUF732" evidence="2">
    <location>
        <begin position="34"/>
        <end position="103"/>
    </location>
</feature>
<dbReference type="RefSeq" id="WP_043394974.1">
    <property type="nucleotide sequence ID" value="NZ_JXST01000010.1"/>
</dbReference>
<dbReference type="AlphaFoldDB" id="A0A0D1JX75"/>
<sequence length="133" mass="14498">MTALHLHGLAFALCLTAAAMTAPPATADQGEDYLLQELRKTNLKWMAPGGEPDILGIGYDICGDWAAGVPYADEVAGRIGPPGWWSQRNARFFIALSTRSLCPGFFLEKVPPADQELIVQPKRAWPPDPLPRN</sequence>
<reference evidence="3 4" key="1">
    <citation type="submission" date="2015-01" db="EMBL/GenBank/DDBJ databases">
        <title>Genome sequence of Mycobacterium llatzerense and Mycobacterium immunogenum recovered from brain abscess.</title>
        <authorList>
            <person name="Greninger A.L."/>
            <person name="Langelier C."/>
            <person name="Cunningham G."/>
            <person name="Chiu C.Y."/>
            <person name="Miller S."/>
        </authorList>
    </citation>
    <scope>NUCLEOTIDE SEQUENCE [LARGE SCALE GENOMIC DNA]</scope>
    <source>
        <strain evidence="3 4">CLUC14</strain>
    </source>
</reference>
<evidence type="ECO:0000256" key="1">
    <source>
        <dbReference type="SAM" id="SignalP"/>
    </source>
</evidence>
<name>A0A0D1JX75_9MYCO</name>
<evidence type="ECO:0000259" key="2">
    <source>
        <dbReference type="Pfam" id="PF05305"/>
    </source>
</evidence>
<evidence type="ECO:0000313" key="4">
    <source>
        <dbReference type="Proteomes" id="UP000032221"/>
    </source>
</evidence>
<organism evidence="3 4">
    <name type="scientific">Mycolicibacterium llatzerense</name>
    <dbReference type="NCBI Taxonomy" id="280871"/>
    <lineage>
        <taxon>Bacteria</taxon>
        <taxon>Bacillati</taxon>
        <taxon>Actinomycetota</taxon>
        <taxon>Actinomycetes</taxon>
        <taxon>Mycobacteriales</taxon>
        <taxon>Mycobacteriaceae</taxon>
        <taxon>Mycolicibacterium</taxon>
    </lineage>
</organism>
<feature type="chain" id="PRO_5002231731" description="DUF732 domain-containing protein" evidence="1">
    <location>
        <begin position="28"/>
        <end position="133"/>
    </location>
</feature>
<feature type="signal peptide" evidence="1">
    <location>
        <begin position="1"/>
        <end position="27"/>
    </location>
</feature>
<keyword evidence="1" id="KW-0732">Signal</keyword>